<dbReference type="RefSeq" id="WP_127747777.1">
    <property type="nucleotide sequence ID" value="NZ_CP033219.1"/>
</dbReference>
<reference evidence="2 3" key="1">
    <citation type="submission" date="2018-10" db="EMBL/GenBank/DDBJ databases">
        <title>Parasedimentitalea marina sp. nov., a psychrophilic bacterium isolated from deep seawater of the New Britain Trench.</title>
        <authorList>
            <person name="Cao J."/>
        </authorList>
    </citation>
    <scope>NUCLEOTIDE SEQUENCE [LARGE SCALE GENOMIC DNA]</scope>
    <source>
        <strain evidence="2 3">W43</strain>
    </source>
</reference>
<sequence>MRSVFLSIFLGFIAAVAWSDTGQIKPGSMPAVFDANKIKGLSGDLFTFDVDGTLSDGPRQSKDGPVDYSLLLSDDYIKKEFLTSVMECSSCENSVFKWPSKELTIRILPEPGGTKIREIWKITQQLRKTLDAAGFSTHPAVNAKEADVIILIGSHKYLKEVVGFTNDPCAVEYYSSPPSEQYQSTENWGFNGQVYTGESCFLSLAQRRTKGQVFILLHPGDMDRCLPGYFVRAAGLGATHGYLPSVTNDKMGYSSPTLVDFLFLDILYSPDFPLTEGRANRAGFVSTYFESESFEVRMRDRTARQN</sequence>
<keyword evidence="3" id="KW-1185">Reference proteome</keyword>
<keyword evidence="1" id="KW-0732">Signal</keyword>
<dbReference type="EMBL" id="CP033219">
    <property type="protein sequence ID" value="AZV77223.1"/>
    <property type="molecule type" value="Genomic_DNA"/>
</dbReference>
<protein>
    <recommendedName>
        <fullName evidence="4">Haloacid dehalogenase-like hydrolase</fullName>
    </recommendedName>
</protein>
<gene>
    <name evidence="2" type="ORF">EBB79_04510</name>
</gene>
<proteinExistence type="predicted"/>
<organism evidence="2 3">
    <name type="scientific">Parasedimentitalea marina</name>
    <dbReference type="NCBI Taxonomy" id="2483033"/>
    <lineage>
        <taxon>Bacteria</taxon>
        <taxon>Pseudomonadati</taxon>
        <taxon>Pseudomonadota</taxon>
        <taxon>Alphaproteobacteria</taxon>
        <taxon>Rhodobacterales</taxon>
        <taxon>Paracoccaceae</taxon>
        <taxon>Parasedimentitalea</taxon>
    </lineage>
</organism>
<dbReference type="OrthoDB" id="9896552at2"/>
<evidence type="ECO:0000256" key="1">
    <source>
        <dbReference type="SAM" id="SignalP"/>
    </source>
</evidence>
<dbReference type="KEGG" id="sedi:EBB79_04510"/>
<name>A0A3T0MZM9_9RHOB</name>
<evidence type="ECO:0000313" key="3">
    <source>
        <dbReference type="Proteomes" id="UP000283063"/>
    </source>
</evidence>
<dbReference type="Proteomes" id="UP000283063">
    <property type="component" value="Chromosome"/>
</dbReference>
<dbReference type="AlphaFoldDB" id="A0A3T0MZM9"/>
<feature type="signal peptide" evidence="1">
    <location>
        <begin position="1"/>
        <end position="19"/>
    </location>
</feature>
<feature type="chain" id="PRO_5019368517" description="Haloacid dehalogenase-like hydrolase" evidence="1">
    <location>
        <begin position="20"/>
        <end position="306"/>
    </location>
</feature>
<evidence type="ECO:0008006" key="4">
    <source>
        <dbReference type="Google" id="ProtNLM"/>
    </source>
</evidence>
<evidence type="ECO:0000313" key="2">
    <source>
        <dbReference type="EMBL" id="AZV77223.1"/>
    </source>
</evidence>
<accession>A0A3T0MZM9</accession>